<comment type="subcellular location">
    <subcellularLocation>
        <location evidence="1">Membrane</location>
        <topology evidence="1">Multi-pass membrane protein</topology>
    </subcellularLocation>
</comment>
<feature type="transmembrane region" description="Helical" evidence="5">
    <location>
        <begin position="65"/>
        <end position="85"/>
    </location>
</feature>
<evidence type="ECO:0000256" key="5">
    <source>
        <dbReference type="SAM" id="Phobius"/>
    </source>
</evidence>
<evidence type="ECO:0000256" key="1">
    <source>
        <dbReference type="ARBA" id="ARBA00004141"/>
    </source>
</evidence>
<organism evidence="6 7">
    <name type="scientific">Vespula pensylvanica</name>
    <name type="common">Western yellow jacket</name>
    <name type="synonym">Wasp</name>
    <dbReference type="NCBI Taxonomy" id="30213"/>
    <lineage>
        <taxon>Eukaryota</taxon>
        <taxon>Metazoa</taxon>
        <taxon>Ecdysozoa</taxon>
        <taxon>Arthropoda</taxon>
        <taxon>Hexapoda</taxon>
        <taxon>Insecta</taxon>
        <taxon>Pterygota</taxon>
        <taxon>Neoptera</taxon>
        <taxon>Endopterygota</taxon>
        <taxon>Hymenoptera</taxon>
        <taxon>Apocrita</taxon>
        <taxon>Aculeata</taxon>
        <taxon>Vespoidea</taxon>
        <taxon>Vespidae</taxon>
        <taxon>Vespinae</taxon>
        <taxon>Vespula</taxon>
    </lineage>
</organism>
<dbReference type="AlphaFoldDB" id="A0A834PBW4"/>
<dbReference type="GO" id="GO:0016020">
    <property type="term" value="C:membrane"/>
    <property type="evidence" value="ECO:0007669"/>
    <property type="project" value="UniProtKB-SubCell"/>
</dbReference>
<gene>
    <name evidence="6" type="ORF">H0235_003413</name>
</gene>
<keyword evidence="7" id="KW-1185">Reference proteome</keyword>
<evidence type="ECO:0000313" key="6">
    <source>
        <dbReference type="EMBL" id="KAF7435222.1"/>
    </source>
</evidence>
<keyword evidence="2 5" id="KW-0812">Transmembrane</keyword>
<dbReference type="PANTHER" id="PTHR23507:SF1">
    <property type="entry name" value="FI18259P1-RELATED"/>
    <property type="match status" value="1"/>
</dbReference>
<sequence>MKNPIESIIPLIIVILKHFKYLQRAFLEMGKVNSLFGVSESLMPLVYGPMYSSIYATTMNTFPGAFFIVGGCMTIPAVFGFLWLYTEHRRDRLIKEREMKAKANDEEQDEKTTKVLNISERKESCTANGVENMAFETERL</sequence>
<protein>
    <submittedName>
        <fullName evidence="6">Uncharacterized protein</fullName>
    </submittedName>
</protein>
<comment type="caution">
    <text evidence="6">The sequence shown here is derived from an EMBL/GenBank/DDBJ whole genome shotgun (WGS) entry which is preliminary data.</text>
</comment>
<name>A0A834PBW4_VESPE</name>
<reference evidence="6" key="1">
    <citation type="journal article" date="2020" name="G3 (Bethesda)">
        <title>High-Quality Assemblies for Three Invasive Social Wasps from the &lt;i&gt;Vespula&lt;/i&gt; Genus.</title>
        <authorList>
            <person name="Harrop T.W.R."/>
            <person name="Guhlin J."/>
            <person name="McLaughlin G.M."/>
            <person name="Permina E."/>
            <person name="Stockwell P."/>
            <person name="Gilligan J."/>
            <person name="Le Lec M.F."/>
            <person name="Gruber M.A.M."/>
            <person name="Quinn O."/>
            <person name="Lovegrove M."/>
            <person name="Duncan E.J."/>
            <person name="Remnant E.J."/>
            <person name="Van Eeckhoven J."/>
            <person name="Graham B."/>
            <person name="Knapp R.A."/>
            <person name="Langford K.W."/>
            <person name="Kronenberg Z."/>
            <person name="Press M.O."/>
            <person name="Eacker S.M."/>
            <person name="Wilson-Rankin E.E."/>
            <person name="Purcell J."/>
            <person name="Lester P.J."/>
            <person name="Dearden P.K."/>
        </authorList>
    </citation>
    <scope>NUCLEOTIDE SEQUENCE</scope>
    <source>
        <strain evidence="6">Volc-1</strain>
    </source>
</reference>
<dbReference type="EMBL" id="JACSDY010000002">
    <property type="protein sequence ID" value="KAF7435222.1"/>
    <property type="molecule type" value="Genomic_DNA"/>
</dbReference>
<dbReference type="GO" id="GO:0022857">
    <property type="term" value="F:transmembrane transporter activity"/>
    <property type="evidence" value="ECO:0007669"/>
    <property type="project" value="TreeGrafter"/>
</dbReference>
<keyword evidence="3 5" id="KW-1133">Transmembrane helix</keyword>
<evidence type="ECO:0000256" key="3">
    <source>
        <dbReference type="ARBA" id="ARBA00022989"/>
    </source>
</evidence>
<dbReference type="PANTHER" id="PTHR23507">
    <property type="entry name" value="ZGC:174356"/>
    <property type="match status" value="1"/>
</dbReference>
<accession>A0A834PBW4</accession>
<keyword evidence="4 5" id="KW-0472">Membrane</keyword>
<proteinExistence type="predicted"/>
<evidence type="ECO:0000256" key="4">
    <source>
        <dbReference type="ARBA" id="ARBA00023136"/>
    </source>
</evidence>
<dbReference type="Proteomes" id="UP000600918">
    <property type="component" value="Unassembled WGS sequence"/>
</dbReference>
<evidence type="ECO:0000256" key="2">
    <source>
        <dbReference type="ARBA" id="ARBA00022692"/>
    </source>
</evidence>
<evidence type="ECO:0000313" key="7">
    <source>
        <dbReference type="Proteomes" id="UP000600918"/>
    </source>
</evidence>